<feature type="domain" description="Fibronectin type-III" evidence="3">
    <location>
        <begin position="271"/>
        <end position="362"/>
    </location>
</feature>
<dbReference type="InterPro" id="IPR007110">
    <property type="entry name" value="Ig-like_dom"/>
</dbReference>
<dbReference type="SUPFAM" id="SSF48726">
    <property type="entry name" value="Immunoglobulin"/>
    <property type="match status" value="2"/>
</dbReference>
<evidence type="ECO:0000259" key="3">
    <source>
        <dbReference type="PROSITE" id="PS50853"/>
    </source>
</evidence>
<name>A0ABY6KPS1_9ARAC</name>
<feature type="domain" description="Fibronectin type-III" evidence="3">
    <location>
        <begin position="366"/>
        <end position="470"/>
    </location>
</feature>
<dbReference type="Proteomes" id="UP001235939">
    <property type="component" value="Chromosome 08"/>
</dbReference>
<proteinExistence type="predicted"/>
<dbReference type="InterPro" id="IPR036116">
    <property type="entry name" value="FN3_sf"/>
</dbReference>
<dbReference type="EMBL" id="CP092870">
    <property type="protein sequence ID" value="UYV70833.1"/>
    <property type="molecule type" value="Genomic_DNA"/>
</dbReference>
<gene>
    <name evidence="4" type="ORF">LAZ67_8000776</name>
</gene>
<feature type="domain" description="Ig-like" evidence="2">
    <location>
        <begin position="468"/>
        <end position="505"/>
    </location>
</feature>
<dbReference type="InterPro" id="IPR050964">
    <property type="entry name" value="Striated_Muscle_Regulatory"/>
</dbReference>
<evidence type="ECO:0000256" key="1">
    <source>
        <dbReference type="ARBA" id="ARBA00022737"/>
    </source>
</evidence>
<evidence type="ECO:0000313" key="4">
    <source>
        <dbReference type="EMBL" id="UYV70833.1"/>
    </source>
</evidence>
<dbReference type="PROSITE" id="PS50853">
    <property type="entry name" value="FN3"/>
    <property type="match status" value="4"/>
</dbReference>
<dbReference type="InterPro" id="IPR036179">
    <property type="entry name" value="Ig-like_dom_sf"/>
</dbReference>
<feature type="domain" description="Fibronectin type-III" evidence="3">
    <location>
        <begin position="65"/>
        <end position="160"/>
    </location>
</feature>
<dbReference type="PANTHER" id="PTHR13817:SF166">
    <property type="entry name" value="NEURONAL IGCAM-RELATED"/>
    <property type="match status" value="1"/>
</dbReference>
<keyword evidence="5" id="KW-1185">Reference proteome</keyword>
<dbReference type="Gene3D" id="2.60.40.10">
    <property type="entry name" value="Immunoglobulins"/>
    <property type="match status" value="5"/>
</dbReference>
<organism evidence="4 5">
    <name type="scientific">Cordylochernes scorpioides</name>
    <dbReference type="NCBI Taxonomy" id="51811"/>
    <lineage>
        <taxon>Eukaryota</taxon>
        <taxon>Metazoa</taxon>
        <taxon>Ecdysozoa</taxon>
        <taxon>Arthropoda</taxon>
        <taxon>Chelicerata</taxon>
        <taxon>Arachnida</taxon>
        <taxon>Pseudoscorpiones</taxon>
        <taxon>Cheliferoidea</taxon>
        <taxon>Chernetidae</taxon>
        <taxon>Cordylochernes</taxon>
    </lineage>
</organism>
<protein>
    <submittedName>
        <fullName evidence="4">Uncharacterized protein</fullName>
    </submittedName>
</protein>
<dbReference type="InterPro" id="IPR013783">
    <property type="entry name" value="Ig-like_fold"/>
</dbReference>
<dbReference type="SMART" id="SM00060">
    <property type="entry name" value="FN3"/>
    <property type="match status" value="4"/>
</dbReference>
<dbReference type="PANTHER" id="PTHR13817">
    <property type="entry name" value="TITIN"/>
    <property type="match status" value="1"/>
</dbReference>
<dbReference type="CDD" id="cd00063">
    <property type="entry name" value="FN3"/>
    <property type="match status" value="4"/>
</dbReference>
<reference evidence="4 5" key="1">
    <citation type="submission" date="2022-01" db="EMBL/GenBank/DDBJ databases">
        <title>A chromosomal length assembly of Cordylochernes scorpioides.</title>
        <authorList>
            <person name="Zeh D."/>
            <person name="Zeh J."/>
        </authorList>
    </citation>
    <scope>NUCLEOTIDE SEQUENCE [LARGE SCALE GENOMIC DNA]</scope>
    <source>
        <strain evidence="4">IN4F17</strain>
        <tissue evidence="4">Whole Body</tissue>
    </source>
</reference>
<dbReference type="SUPFAM" id="SSF49265">
    <property type="entry name" value="Fibronectin type III"/>
    <property type="match status" value="2"/>
</dbReference>
<feature type="domain" description="Fibronectin type-III" evidence="3">
    <location>
        <begin position="165"/>
        <end position="266"/>
    </location>
</feature>
<keyword evidence="1" id="KW-0677">Repeat</keyword>
<evidence type="ECO:0000313" key="5">
    <source>
        <dbReference type="Proteomes" id="UP001235939"/>
    </source>
</evidence>
<dbReference type="Pfam" id="PF00041">
    <property type="entry name" value="fn3"/>
    <property type="match status" value="4"/>
</dbReference>
<dbReference type="PROSITE" id="PS50835">
    <property type="entry name" value="IG_LIKE"/>
    <property type="match status" value="1"/>
</dbReference>
<sequence>MAKHCQVWTCRYDVKEEMDKKKLASEITILSAERKDSALFTCLVTNAYGRADMNIRLIVQEAPEPPREVRVTEVKSRTAKITWPPPYTGNSPILRYQLECRLQPATGDGLTHNATIPGDDTHYQLRGLGPAKAYVCRVRAENQLGLGDFSDPISFTTTEEVPGGPPLDVRAEAVDSTTIRVTWRPPARELWNGAIKGYYVGYKVVDSTDSYLYKTLEVGRGGGSAQETVALSLLRRYTRYSVLVQAYNAMGAGPRSDEVVVRTLEDVPSEPPQQVQCAPLTSQSLQVTWAAPPPASIHGVMQGYRVSFRLEGEEEAGRNTTDHELKLSGLLKYANYSLTVAAFNHKGLGQASPPVHCRTLEDVPGPPADLKAVSLSPDTILVRWRPPQDSNGLLTKYSLYWRKAAGPAASKVLWLNTMNSTVIRVQPAHLQHKLPDLADSSRHEFWVTASTSRGEGRPTRVVSHTVTPRVPARVLDFGGPVTAVPGDKVTLGCQIAGIPTPERKWKFRYPIDGAIDKMREEVLNSTENG</sequence>
<evidence type="ECO:0000259" key="2">
    <source>
        <dbReference type="PROSITE" id="PS50835"/>
    </source>
</evidence>
<dbReference type="InterPro" id="IPR003961">
    <property type="entry name" value="FN3_dom"/>
</dbReference>
<accession>A0ABY6KPS1</accession>